<organism evidence="3 4">
    <name type="scientific">Brevibacterium daeguense</name>
    <dbReference type="NCBI Taxonomy" id="909936"/>
    <lineage>
        <taxon>Bacteria</taxon>
        <taxon>Bacillati</taxon>
        <taxon>Actinomycetota</taxon>
        <taxon>Actinomycetes</taxon>
        <taxon>Micrococcales</taxon>
        <taxon>Brevibacteriaceae</taxon>
        <taxon>Brevibacterium</taxon>
    </lineage>
</organism>
<keyword evidence="4" id="KW-1185">Reference proteome</keyword>
<keyword evidence="2" id="KW-0472">Membrane</keyword>
<gene>
    <name evidence="3" type="ORF">GCM10022261_13450</name>
</gene>
<feature type="transmembrane region" description="Helical" evidence="2">
    <location>
        <begin position="78"/>
        <end position="104"/>
    </location>
</feature>
<evidence type="ECO:0000313" key="4">
    <source>
        <dbReference type="Proteomes" id="UP001501586"/>
    </source>
</evidence>
<dbReference type="Proteomes" id="UP001501586">
    <property type="component" value="Unassembled WGS sequence"/>
</dbReference>
<evidence type="ECO:0000256" key="2">
    <source>
        <dbReference type="SAM" id="Phobius"/>
    </source>
</evidence>
<proteinExistence type="predicted"/>
<accession>A0ABP8EIN7</accession>
<evidence type="ECO:0000313" key="3">
    <source>
        <dbReference type="EMBL" id="GAA4283814.1"/>
    </source>
</evidence>
<keyword evidence="2" id="KW-1133">Transmembrane helix</keyword>
<feature type="region of interest" description="Disordered" evidence="1">
    <location>
        <begin position="1"/>
        <end position="35"/>
    </location>
</feature>
<dbReference type="EMBL" id="BAABAZ010000004">
    <property type="protein sequence ID" value="GAA4283814.1"/>
    <property type="molecule type" value="Genomic_DNA"/>
</dbReference>
<sequence length="116" mass="12290">MKDTEPAHGPGPGSAADTDLVYDDTPAPPGRRVRLEPTPPGFWRLLLGSVLALLAPFFGILIGSTLGAPDSDSRMDPLYWGFFIGGLIGVLGLVAASLGGRALIRHSRARNREDEP</sequence>
<keyword evidence="2" id="KW-0812">Transmembrane</keyword>
<name>A0ABP8EIN7_9MICO</name>
<evidence type="ECO:0008006" key="5">
    <source>
        <dbReference type="Google" id="ProtNLM"/>
    </source>
</evidence>
<reference evidence="4" key="1">
    <citation type="journal article" date="2019" name="Int. J. Syst. Evol. Microbiol.">
        <title>The Global Catalogue of Microorganisms (GCM) 10K type strain sequencing project: providing services to taxonomists for standard genome sequencing and annotation.</title>
        <authorList>
            <consortium name="The Broad Institute Genomics Platform"/>
            <consortium name="The Broad Institute Genome Sequencing Center for Infectious Disease"/>
            <person name="Wu L."/>
            <person name="Ma J."/>
        </authorList>
    </citation>
    <scope>NUCLEOTIDE SEQUENCE [LARGE SCALE GENOMIC DNA]</scope>
    <source>
        <strain evidence="4">JCM 17458</strain>
    </source>
</reference>
<protein>
    <recommendedName>
        <fullName evidence="5">AtpZ/AtpI family protein</fullName>
    </recommendedName>
</protein>
<comment type="caution">
    <text evidence="3">The sequence shown here is derived from an EMBL/GenBank/DDBJ whole genome shotgun (WGS) entry which is preliminary data.</text>
</comment>
<feature type="transmembrane region" description="Helical" evidence="2">
    <location>
        <begin position="41"/>
        <end position="66"/>
    </location>
</feature>
<evidence type="ECO:0000256" key="1">
    <source>
        <dbReference type="SAM" id="MobiDB-lite"/>
    </source>
</evidence>
<dbReference type="RefSeq" id="WP_236863898.1">
    <property type="nucleotide sequence ID" value="NZ_BAABAZ010000004.1"/>
</dbReference>